<keyword evidence="3 9" id="KW-0812">Transmembrane</keyword>
<evidence type="ECO:0000256" key="7">
    <source>
        <dbReference type="ARBA" id="ARBA00047186"/>
    </source>
</evidence>
<feature type="transmembrane region" description="Helical" evidence="9">
    <location>
        <begin position="5"/>
        <end position="25"/>
    </location>
</feature>
<keyword evidence="5 9" id="KW-0472">Membrane</keyword>
<dbReference type="GO" id="GO:0016095">
    <property type="term" value="P:polyprenol catabolic process"/>
    <property type="evidence" value="ECO:0007669"/>
    <property type="project" value="UniProtKB-UniRule"/>
</dbReference>
<evidence type="ECO:0000256" key="4">
    <source>
        <dbReference type="ARBA" id="ARBA00022989"/>
    </source>
</evidence>
<evidence type="ECO:0000256" key="2">
    <source>
        <dbReference type="ARBA" id="ARBA00012522"/>
    </source>
</evidence>
<evidence type="ECO:0000256" key="1">
    <source>
        <dbReference type="ARBA" id="ARBA00004127"/>
    </source>
</evidence>
<comment type="caution">
    <text evidence="9">Lacks conserved residue(s) required for the propagation of feature annotation.</text>
</comment>
<evidence type="ECO:0000259" key="10">
    <source>
        <dbReference type="Pfam" id="PF02544"/>
    </source>
</evidence>
<comment type="catalytic activity">
    <reaction evidence="8 9">
        <text>a di-trans,poly-cis-dolichal + NADP(+) = a di-trans,poly-cis-polyprenal + NADPH + H(+)</text>
        <dbReference type="Rhea" id="RHEA:80727"/>
        <dbReference type="Rhea" id="RHEA-COMP:19536"/>
        <dbReference type="Rhea" id="RHEA-COMP:19537"/>
        <dbReference type="ChEBI" id="CHEBI:15378"/>
        <dbReference type="ChEBI" id="CHEBI:57783"/>
        <dbReference type="ChEBI" id="CHEBI:58349"/>
        <dbReference type="ChEBI" id="CHEBI:231623"/>
        <dbReference type="ChEBI" id="CHEBI:231637"/>
        <dbReference type="EC" id="1.3.1.94"/>
    </reaction>
    <physiologicalReaction direction="right-to-left" evidence="8 9">
        <dbReference type="Rhea" id="RHEA:80729"/>
    </physiologicalReaction>
</comment>
<comment type="function">
    <text evidence="9">Plays a key role in early steps of protein N-linked glycosylation by being involved in the conversion of polyprenol into dolichol. Acts as a polyprenal reductase that mediates the reduction of polyprenal into dolichal in a NADP-dependent mechanism. Dolichols are required for the synthesis of dolichol-linked monosaccharides and the oligosaccharide precursor used for N-glycosylation.</text>
</comment>
<keyword evidence="4 9" id="KW-1133">Transmembrane helix</keyword>
<evidence type="ECO:0000313" key="11">
    <source>
        <dbReference type="EMBL" id="CAH0560332.1"/>
    </source>
</evidence>
<dbReference type="EC" id="1.3.1.94" evidence="2 9"/>
<dbReference type="PANTHER" id="PTHR14624">
    <property type="entry name" value="DFG10 PROTEIN"/>
    <property type="match status" value="1"/>
</dbReference>
<dbReference type="GO" id="GO:0160198">
    <property type="term" value="F:polyprenal reductase activity"/>
    <property type="evidence" value="ECO:0007669"/>
    <property type="project" value="UniProtKB-EC"/>
</dbReference>
<evidence type="ECO:0000256" key="6">
    <source>
        <dbReference type="ARBA" id="ARBA00046320"/>
    </source>
</evidence>
<dbReference type="EMBL" id="OV121138">
    <property type="protein sequence ID" value="CAH0560332.1"/>
    <property type="molecule type" value="Genomic_DNA"/>
</dbReference>
<dbReference type="GO" id="GO:0003865">
    <property type="term" value="F:3-oxo-5-alpha-steroid 4-dehydrogenase activity"/>
    <property type="evidence" value="ECO:0007669"/>
    <property type="project" value="TreeGrafter"/>
</dbReference>
<dbReference type="Proteomes" id="UP001154078">
    <property type="component" value="Chromosome 7"/>
</dbReference>
<keyword evidence="9" id="KW-0521">NADP</keyword>
<feature type="domain" description="3-oxo-5-alpha-steroid 4-dehydrogenase C-terminal" evidence="10">
    <location>
        <begin position="189"/>
        <end position="303"/>
    </location>
</feature>
<dbReference type="InterPro" id="IPR001104">
    <property type="entry name" value="3-oxo-5_a-steroid_4-DH_C"/>
</dbReference>
<dbReference type="PROSITE" id="PS50244">
    <property type="entry name" value="S5A_REDUCTASE"/>
    <property type="match status" value="1"/>
</dbReference>
<dbReference type="GO" id="GO:0006488">
    <property type="term" value="P:dolichol-linked oligosaccharide biosynthetic process"/>
    <property type="evidence" value="ECO:0007669"/>
    <property type="project" value="UniProtKB-UniRule"/>
</dbReference>
<sequence>MNFILLIFSFFTTFIIFYGSLINYFENYLPVFFVQTFRYGKFAYNGENASKLCIEVPKSWFRHFYKLAIVTQTYVLFLVSSVYIFKHEVPMWVEEFLDLVCGEDRVAFNSATKVYISVVLLTLQVYRRYYDTHYVSIYGKSSKINFSQYLVGVLHYPLACMALLCESPKFAYSEPELEEVNIQSLTKLDVFFIAVFLLSWYHQHVCTKILANLRTNKKGVIVTEEHRLPEGDWFNYLSCPHQTAEILMYFSLCVLMKYNITWFFVFCWVFSNQVETILLSHWWYQKTFDKFPKSRKALIPFMY</sequence>
<protein>
    <recommendedName>
        <fullName evidence="7 9">Polyprenal reductase</fullName>
        <ecNumber evidence="2 9">1.3.1.94</ecNumber>
    </recommendedName>
</protein>
<dbReference type="PANTHER" id="PTHR14624:SF0">
    <property type="entry name" value="POLYPRENOL REDUCTASE"/>
    <property type="match status" value="1"/>
</dbReference>
<comment type="similarity">
    <text evidence="6 9">Belongs to the steroid 5-alpha reductase family. Polyprenal reductase subfamily.</text>
</comment>
<keyword evidence="9" id="KW-0560">Oxidoreductase</keyword>
<proteinExistence type="inferred from homology"/>
<comment type="subcellular location">
    <subcellularLocation>
        <location evidence="1">Endomembrane system</location>
        <topology evidence="1">Multi-pass membrane protein</topology>
    </subcellularLocation>
    <subcellularLocation>
        <location evidence="9">Endoplasmic reticulum membrane</location>
    </subcellularLocation>
</comment>
<evidence type="ECO:0000313" key="12">
    <source>
        <dbReference type="Proteomes" id="UP001154078"/>
    </source>
</evidence>
<dbReference type="Pfam" id="PF02544">
    <property type="entry name" value="Steroid_dh"/>
    <property type="match status" value="1"/>
</dbReference>
<dbReference type="GO" id="GO:0005789">
    <property type="term" value="C:endoplasmic reticulum membrane"/>
    <property type="evidence" value="ECO:0007669"/>
    <property type="project" value="UniProtKB-SubCell"/>
</dbReference>
<evidence type="ECO:0000256" key="5">
    <source>
        <dbReference type="ARBA" id="ARBA00023136"/>
    </source>
</evidence>
<reference evidence="11" key="1">
    <citation type="submission" date="2021-12" db="EMBL/GenBank/DDBJ databases">
        <authorList>
            <person name="King R."/>
        </authorList>
    </citation>
    <scope>NUCLEOTIDE SEQUENCE</scope>
</reference>
<dbReference type="GO" id="GO:0102389">
    <property type="term" value="F:polyprenol reductase activity"/>
    <property type="evidence" value="ECO:0007669"/>
    <property type="project" value="UniProtKB-UniRule"/>
</dbReference>
<evidence type="ECO:0000256" key="3">
    <source>
        <dbReference type="ARBA" id="ARBA00022692"/>
    </source>
</evidence>
<evidence type="ECO:0000256" key="9">
    <source>
        <dbReference type="RuleBase" id="RU367081"/>
    </source>
</evidence>
<name>A0A9P0FLL0_BRAAE</name>
<keyword evidence="9" id="KW-0256">Endoplasmic reticulum</keyword>
<organism evidence="11 12">
    <name type="scientific">Brassicogethes aeneus</name>
    <name type="common">Rape pollen beetle</name>
    <name type="synonym">Meligethes aeneus</name>
    <dbReference type="NCBI Taxonomy" id="1431903"/>
    <lineage>
        <taxon>Eukaryota</taxon>
        <taxon>Metazoa</taxon>
        <taxon>Ecdysozoa</taxon>
        <taxon>Arthropoda</taxon>
        <taxon>Hexapoda</taxon>
        <taxon>Insecta</taxon>
        <taxon>Pterygota</taxon>
        <taxon>Neoptera</taxon>
        <taxon>Endopterygota</taxon>
        <taxon>Coleoptera</taxon>
        <taxon>Polyphaga</taxon>
        <taxon>Cucujiformia</taxon>
        <taxon>Nitidulidae</taxon>
        <taxon>Meligethinae</taxon>
        <taxon>Brassicogethes</taxon>
    </lineage>
</organism>
<dbReference type="AlphaFoldDB" id="A0A9P0FLL0"/>
<gene>
    <name evidence="11" type="ORF">MELIAE_LOCUS10095</name>
</gene>
<comment type="pathway">
    <text evidence="9">Protein modification; protein glycosylation.</text>
</comment>
<feature type="transmembrane region" description="Helical" evidence="9">
    <location>
        <begin position="64"/>
        <end position="85"/>
    </location>
</feature>
<dbReference type="OrthoDB" id="5788137at2759"/>
<accession>A0A9P0FLL0</accession>
<dbReference type="InterPro" id="IPR039698">
    <property type="entry name" value="Dfg10/SRD5A3"/>
</dbReference>
<keyword evidence="12" id="KW-1185">Reference proteome</keyword>
<evidence type="ECO:0000256" key="8">
    <source>
        <dbReference type="ARBA" id="ARBA00049427"/>
    </source>
</evidence>